<dbReference type="PROSITE" id="PS50106">
    <property type="entry name" value="PDZ"/>
    <property type="match status" value="1"/>
</dbReference>
<keyword evidence="2" id="KW-0732">Signal</keyword>
<name>A0A5C6BWX2_9BACT</name>
<keyword evidence="4" id="KW-0645">Protease</keyword>
<dbReference type="InterPro" id="IPR007484">
    <property type="entry name" value="Peptidase_M28"/>
</dbReference>
<dbReference type="InterPro" id="IPR046450">
    <property type="entry name" value="PA_dom_sf"/>
</dbReference>
<dbReference type="InterPro" id="IPR001478">
    <property type="entry name" value="PDZ"/>
</dbReference>
<sequence length="703" mass="75881">MTATFLSAPAMRSLTLIVACLVVFGSSTAAERDADSLAPATATPHAELHDAMVEDLRFLTSDELQGRSSIDPTILDAADYIAERFRGLGLETSLFDGSPLQFLDIAVGPRLGSKAANFLEITSYGSEQDEDDDRVELSLSRDFLPLAIGASEQALSGELVWVGYGIRAPEYQYDDYAAVDVQGKIVMMLRKEPGTNDPDSPFEGAENTRHAFFETKVATAIDEGAAAVLIVNDPASVEKMVAAAEQRRQGELSRLAKIRQRLLALPAEALNAREKLNGQIKRIESMLAESDEAAMAERGLLGIAEAGTQSQHGSASVDAADGEPTPRPPIPVLSISRALANRLLANRLSEFEAEIDSDWQPRSRLLAGTQLRLGVELTPSSARSPNVIGVLPGRGALANETVVIGAHYDHVGMGEFGSLAPGTVAIHNGADDNASGTSAMLRVAGELVQKLAGEQPVDSRRRLVFIAFTGEERGLLGSKHYIEQPRFPLSSTVAMINMDMVGRLNDNELTIYGTGTAEGFEALLDDVNEDAKFKMVKVQSGYGPSDHSSFYQAGIPVLFFFTGLHADYHRPSDDFDKLNLIGMDRITDIISQVSERLATAPERPVYAETEKNVQIRRQLTVSMGVTLSQQPGDVVLSSILAAGPAAEAGVRAGDQLIQVGKKTVHRIEDVMEQLRLQSPGDVLSVVVRRDAEELKLEIKLRPR</sequence>
<keyword evidence="4" id="KW-0031">Aminopeptidase</keyword>
<dbReference type="Gene3D" id="2.30.42.10">
    <property type="match status" value="1"/>
</dbReference>
<feature type="signal peptide" evidence="2">
    <location>
        <begin position="1"/>
        <end position="29"/>
    </location>
</feature>
<dbReference type="SUPFAM" id="SSF53187">
    <property type="entry name" value="Zn-dependent exopeptidases"/>
    <property type="match status" value="1"/>
</dbReference>
<evidence type="ECO:0000256" key="1">
    <source>
        <dbReference type="SAM" id="MobiDB-lite"/>
    </source>
</evidence>
<dbReference type="SUPFAM" id="SSF50156">
    <property type="entry name" value="PDZ domain-like"/>
    <property type="match status" value="1"/>
</dbReference>
<dbReference type="InterPro" id="IPR003137">
    <property type="entry name" value="PA_domain"/>
</dbReference>
<feature type="domain" description="PDZ" evidence="3">
    <location>
        <begin position="612"/>
        <end position="691"/>
    </location>
</feature>
<dbReference type="CDD" id="cd05663">
    <property type="entry name" value="M28_like_PA_PDZ_associated"/>
    <property type="match status" value="1"/>
</dbReference>
<dbReference type="InterPro" id="IPR045175">
    <property type="entry name" value="M28_fam"/>
</dbReference>
<dbReference type="PANTHER" id="PTHR12147">
    <property type="entry name" value="METALLOPEPTIDASE M28 FAMILY MEMBER"/>
    <property type="match status" value="1"/>
</dbReference>
<dbReference type="SUPFAM" id="SSF52025">
    <property type="entry name" value="PA domain"/>
    <property type="match status" value="1"/>
</dbReference>
<dbReference type="AlphaFoldDB" id="A0A5C6BWX2"/>
<evidence type="ECO:0000313" key="5">
    <source>
        <dbReference type="Proteomes" id="UP000319908"/>
    </source>
</evidence>
<reference evidence="4 5" key="1">
    <citation type="journal article" date="2020" name="Antonie Van Leeuwenhoek">
        <title>Rhodopirellula heiligendammensis sp. nov., Rhodopirellula pilleata sp. nov., and Rhodopirellula solitaria sp. nov. isolated from natural or artificial marine surfaces in Northern Germany and California, USA, and emended description of the genus Rhodopirellula.</title>
        <authorList>
            <person name="Kallscheuer N."/>
            <person name="Wiegand S."/>
            <person name="Jogler M."/>
            <person name="Boedeker C."/>
            <person name="Peeters S.H."/>
            <person name="Rast P."/>
            <person name="Heuer A."/>
            <person name="Jetten M.S.M."/>
            <person name="Rohde M."/>
            <person name="Jogler C."/>
        </authorList>
    </citation>
    <scope>NUCLEOTIDE SEQUENCE [LARGE SCALE GENOMIC DNA]</scope>
    <source>
        <strain evidence="4 5">Poly21</strain>
    </source>
</reference>
<evidence type="ECO:0000256" key="2">
    <source>
        <dbReference type="SAM" id="SignalP"/>
    </source>
</evidence>
<dbReference type="InterPro" id="IPR036034">
    <property type="entry name" value="PDZ_sf"/>
</dbReference>
<dbReference type="EC" id="3.4.11.6" evidence="4"/>
<dbReference type="RefSeq" id="WP_146407570.1">
    <property type="nucleotide sequence ID" value="NZ_SJPU01000002.1"/>
</dbReference>
<dbReference type="PANTHER" id="PTHR12147:SF26">
    <property type="entry name" value="PEPTIDASE M28 DOMAIN-CONTAINING PROTEIN"/>
    <property type="match status" value="1"/>
</dbReference>
<dbReference type="EMBL" id="SJPU01000002">
    <property type="protein sequence ID" value="TWU15776.1"/>
    <property type="molecule type" value="Genomic_DNA"/>
</dbReference>
<keyword evidence="4" id="KW-0378">Hydrolase</keyword>
<dbReference type="Pfam" id="PF04389">
    <property type="entry name" value="Peptidase_M28"/>
    <property type="match status" value="1"/>
</dbReference>
<dbReference type="Proteomes" id="UP000319908">
    <property type="component" value="Unassembled WGS sequence"/>
</dbReference>
<dbReference type="SMART" id="SM00228">
    <property type="entry name" value="PDZ"/>
    <property type="match status" value="1"/>
</dbReference>
<evidence type="ECO:0000259" key="3">
    <source>
        <dbReference type="PROSITE" id="PS50106"/>
    </source>
</evidence>
<keyword evidence="5" id="KW-1185">Reference proteome</keyword>
<dbReference type="Gene3D" id="3.40.630.10">
    <property type="entry name" value="Zn peptidases"/>
    <property type="match status" value="1"/>
</dbReference>
<dbReference type="Pfam" id="PF13180">
    <property type="entry name" value="PDZ_2"/>
    <property type="match status" value="1"/>
</dbReference>
<dbReference type="OrthoDB" id="9762302at2"/>
<comment type="caution">
    <text evidence="4">The sequence shown here is derived from an EMBL/GenBank/DDBJ whole genome shotgun (WGS) entry which is preliminary data.</text>
</comment>
<proteinExistence type="predicted"/>
<dbReference type="Pfam" id="PF02225">
    <property type="entry name" value="PA"/>
    <property type="match status" value="1"/>
</dbReference>
<organism evidence="4 5">
    <name type="scientific">Allorhodopirellula heiligendammensis</name>
    <dbReference type="NCBI Taxonomy" id="2714739"/>
    <lineage>
        <taxon>Bacteria</taxon>
        <taxon>Pseudomonadati</taxon>
        <taxon>Planctomycetota</taxon>
        <taxon>Planctomycetia</taxon>
        <taxon>Pirellulales</taxon>
        <taxon>Pirellulaceae</taxon>
        <taxon>Allorhodopirellula</taxon>
    </lineage>
</organism>
<protein>
    <submittedName>
        <fullName evidence="4">Aminopeptidase YwaD</fullName>
        <ecNumber evidence="4">3.4.11.6</ecNumber>
    </submittedName>
</protein>
<evidence type="ECO:0000313" key="4">
    <source>
        <dbReference type="EMBL" id="TWU15776.1"/>
    </source>
</evidence>
<feature type="chain" id="PRO_5023012549" evidence="2">
    <location>
        <begin position="30"/>
        <end position="703"/>
    </location>
</feature>
<dbReference type="GO" id="GO:0006508">
    <property type="term" value="P:proteolysis"/>
    <property type="evidence" value="ECO:0007669"/>
    <property type="project" value="InterPro"/>
</dbReference>
<gene>
    <name evidence="4" type="primary">ywaD</name>
    <name evidence="4" type="ORF">Poly21_29780</name>
</gene>
<dbReference type="GO" id="GO:0008235">
    <property type="term" value="F:metalloexopeptidase activity"/>
    <property type="evidence" value="ECO:0007669"/>
    <property type="project" value="InterPro"/>
</dbReference>
<accession>A0A5C6BWX2</accession>
<dbReference type="Gene3D" id="3.50.30.30">
    <property type="match status" value="1"/>
</dbReference>
<feature type="region of interest" description="Disordered" evidence="1">
    <location>
        <begin position="311"/>
        <end position="331"/>
    </location>
</feature>
<dbReference type="GO" id="GO:0004177">
    <property type="term" value="F:aminopeptidase activity"/>
    <property type="evidence" value="ECO:0007669"/>
    <property type="project" value="UniProtKB-KW"/>
</dbReference>